<evidence type="ECO:0000256" key="1">
    <source>
        <dbReference type="SAM" id="Phobius"/>
    </source>
</evidence>
<dbReference type="RefSeq" id="WP_093005725.1">
    <property type="nucleotide sequence ID" value="NZ_FNZZ01000003.1"/>
</dbReference>
<keyword evidence="3" id="KW-1185">Reference proteome</keyword>
<protein>
    <submittedName>
        <fullName evidence="2">Uncharacterized protein</fullName>
    </submittedName>
</protein>
<evidence type="ECO:0000313" key="3">
    <source>
        <dbReference type="Proteomes" id="UP000199214"/>
    </source>
</evidence>
<dbReference type="EMBL" id="FNZZ01000003">
    <property type="protein sequence ID" value="SEL39608.1"/>
    <property type="molecule type" value="Genomic_DNA"/>
</dbReference>
<organism evidence="2 3">
    <name type="scientific">Sphingomonas palmae</name>
    <dbReference type="NCBI Taxonomy" id="1855283"/>
    <lineage>
        <taxon>Bacteria</taxon>
        <taxon>Pseudomonadati</taxon>
        <taxon>Pseudomonadota</taxon>
        <taxon>Alphaproteobacteria</taxon>
        <taxon>Sphingomonadales</taxon>
        <taxon>Sphingomonadaceae</taxon>
        <taxon>Sphingomonas</taxon>
    </lineage>
</organism>
<accession>A0A1H7PVW0</accession>
<proteinExistence type="predicted"/>
<keyword evidence="1" id="KW-0812">Transmembrane</keyword>
<evidence type="ECO:0000313" key="2">
    <source>
        <dbReference type="EMBL" id="SEL39608.1"/>
    </source>
</evidence>
<dbReference type="STRING" id="1855283.SAMN05216382_1954"/>
<dbReference type="Proteomes" id="UP000199214">
    <property type="component" value="Unassembled WGS sequence"/>
</dbReference>
<dbReference type="OrthoDB" id="7574826at2"/>
<feature type="transmembrane region" description="Helical" evidence="1">
    <location>
        <begin position="6"/>
        <end position="21"/>
    </location>
</feature>
<gene>
    <name evidence="2" type="ORF">SAMN05216382_1954</name>
</gene>
<sequence length="77" mass="8775">MDALTLFGFAAVLFMLVCYMLEDRAPFWTLLFALGCVASGVYGFLQGAWPFAMVEIIWTVVALQRWVKLKRRAEPRA</sequence>
<name>A0A1H7PVW0_9SPHN</name>
<feature type="transmembrane region" description="Helical" evidence="1">
    <location>
        <begin position="28"/>
        <end position="45"/>
    </location>
</feature>
<dbReference type="AlphaFoldDB" id="A0A1H7PVW0"/>
<keyword evidence="1" id="KW-1133">Transmembrane helix</keyword>
<keyword evidence="1" id="KW-0472">Membrane</keyword>
<reference evidence="3" key="1">
    <citation type="submission" date="2016-10" db="EMBL/GenBank/DDBJ databases">
        <authorList>
            <person name="Varghese N."/>
            <person name="Submissions S."/>
        </authorList>
    </citation>
    <scope>NUCLEOTIDE SEQUENCE [LARGE SCALE GENOMIC DNA]</scope>
    <source>
        <strain evidence="3">JS21-1</strain>
    </source>
</reference>